<organism evidence="2 3">
    <name type="scientific">Coptis chinensis</name>
    <dbReference type="NCBI Taxonomy" id="261450"/>
    <lineage>
        <taxon>Eukaryota</taxon>
        <taxon>Viridiplantae</taxon>
        <taxon>Streptophyta</taxon>
        <taxon>Embryophyta</taxon>
        <taxon>Tracheophyta</taxon>
        <taxon>Spermatophyta</taxon>
        <taxon>Magnoliopsida</taxon>
        <taxon>Ranunculales</taxon>
        <taxon>Ranunculaceae</taxon>
        <taxon>Coptidoideae</taxon>
        <taxon>Coptis</taxon>
    </lineage>
</organism>
<evidence type="ECO:0000313" key="2">
    <source>
        <dbReference type="EMBL" id="KAF9609830.1"/>
    </source>
</evidence>
<protein>
    <submittedName>
        <fullName evidence="2">Uncharacterized protein</fullName>
    </submittedName>
</protein>
<keyword evidence="3" id="KW-1185">Reference proteome</keyword>
<comment type="caution">
    <text evidence="2">The sequence shown here is derived from an EMBL/GenBank/DDBJ whole genome shotgun (WGS) entry which is preliminary data.</text>
</comment>
<feature type="region of interest" description="Disordered" evidence="1">
    <location>
        <begin position="80"/>
        <end position="123"/>
    </location>
</feature>
<name>A0A835HZI6_9MAGN</name>
<dbReference type="Proteomes" id="UP000631114">
    <property type="component" value="Unassembled WGS sequence"/>
</dbReference>
<sequence length="123" mass="14522">MKARVSRSFRLQRGSSIKLGRSNSSALLSESISPESARFTKYERLSQSMRLPDEWNQDQLRRQKKKKAFYLLNRIFSRNGRQSGRTAENKGQGLRSQKEENKRKSWLSSWLPDPNHRWPVQGW</sequence>
<evidence type="ECO:0000256" key="1">
    <source>
        <dbReference type="SAM" id="MobiDB-lite"/>
    </source>
</evidence>
<dbReference type="EMBL" id="JADFTS010000004">
    <property type="protein sequence ID" value="KAF9609830.1"/>
    <property type="molecule type" value="Genomic_DNA"/>
</dbReference>
<dbReference type="AlphaFoldDB" id="A0A835HZI6"/>
<dbReference type="OrthoDB" id="787091at2759"/>
<accession>A0A835HZI6</accession>
<proteinExistence type="predicted"/>
<reference evidence="2 3" key="1">
    <citation type="submission" date="2020-10" db="EMBL/GenBank/DDBJ databases">
        <title>The Coptis chinensis genome and diversification of protoberbering-type alkaloids.</title>
        <authorList>
            <person name="Wang B."/>
            <person name="Shu S."/>
            <person name="Song C."/>
            <person name="Liu Y."/>
        </authorList>
    </citation>
    <scope>NUCLEOTIDE SEQUENCE [LARGE SCALE GENOMIC DNA]</scope>
    <source>
        <strain evidence="2">HL-2020</strain>
        <tissue evidence="2">Leaf</tissue>
    </source>
</reference>
<gene>
    <name evidence="2" type="ORF">IFM89_018772</name>
</gene>
<evidence type="ECO:0000313" key="3">
    <source>
        <dbReference type="Proteomes" id="UP000631114"/>
    </source>
</evidence>